<name>A0A0A9FIH9_ARUDO</name>
<reference evidence="1" key="1">
    <citation type="submission" date="2014-09" db="EMBL/GenBank/DDBJ databases">
        <authorList>
            <person name="Magalhaes I.L.F."/>
            <person name="Oliveira U."/>
            <person name="Santos F.R."/>
            <person name="Vidigal T.H.D.A."/>
            <person name="Brescovit A.D."/>
            <person name="Santos A.J."/>
        </authorList>
    </citation>
    <scope>NUCLEOTIDE SEQUENCE</scope>
    <source>
        <tissue evidence="1">Shoot tissue taken approximately 20 cm above the soil surface</tissue>
    </source>
</reference>
<sequence length="34" mass="4039">MHCALGCIIYHQWKHMKGEALFRSKEKGLPKRKL</sequence>
<proteinExistence type="predicted"/>
<reference evidence="1" key="2">
    <citation type="journal article" date="2015" name="Data Brief">
        <title>Shoot transcriptome of the giant reed, Arundo donax.</title>
        <authorList>
            <person name="Barrero R.A."/>
            <person name="Guerrero F.D."/>
            <person name="Moolhuijzen P."/>
            <person name="Goolsby J.A."/>
            <person name="Tidwell J."/>
            <person name="Bellgard S.E."/>
            <person name="Bellgard M.I."/>
        </authorList>
    </citation>
    <scope>NUCLEOTIDE SEQUENCE</scope>
    <source>
        <tissue evidence="1">Shoot tissue taken approximately 20 cm above the soil surface</tissue>
    </source>
</reference>
<evidence type="ECO:0000313" key="1">
    <source>
        <dbReference type="EMBL" id="JAE09946.1"/>
    </source>
</evidence>
<dbReference type="AlphaFoldDB" id="A0A0A9FIH9"/>
<protein>
    <submittedName>
        <fullName evidence="1">Uncharacterized protein</fullName>
    </submittedName>
</protein>
<organism evidence="1">
    <name type="scientific">Arundo donax</name>
    <name type="common">Giant reed</name>
    <name type="synonym">Donax arundinaceus</name>
    <dbReference type="NCBI Taxonomy" id="35708"/>
    <lineage>
        <taxon>Eukaryota</taxon>
        <taxon>Viridiplantae</taxon>
        <taxon>Streptophyta</taxon>
        <taxon>Embryophyta</taxon>
        <taxon>Tracheophyta</taxon>
        <taxon>Spermatophyta</taxon>
        <taxon>Magnoliopsida</taxon>
        <taxon>Liliopsida</taxon>
        <taxon>Poales</taxon>
        <taxon>Poaceae</taxon>
        <taxon>PACMAD clade</taxon>
        <taxon>Arundinoideae</taxon>
        <taxon>Arundineae</taxon>
        <taxon>Arundo</taxon>
    </lineage>
</organism>
<accession>A0A0A9FIH9</accession>
<dbReference type="EMBL" id="GBRH01187950">
    <property type="protein sequence ID" value="JAE09946.1"/>
    <property type="molecule type" value="Transcribed_RNA"/>
</dbReference>